<dbReference type="PROSITE" id="PS01124">
    <property type="entry name" value="HTH_ARAC_FAMILY_2"/>
    <property type="match status" value="1"/>
</dbReference>
<evidence type="ECO:0000256" key="1">
    <source>
        <dbReference type="ARBA" id="ARBA00023015"/>
    </source>
</evidence>
<evidence type="ECO:0000313" key="6">
    <source>
        <dbReference type="Proteomes" id="UP001595957"/>
    </source>
</evidence>
<gene>
    <name evidence="5" type="ORF">ACFO3E_12445</name>
</gene>
<evidence type="ECO:0000256" key="3">
    <source>
        <dbReference type="ARBA" id="ARBA00023163"/>
    </source>
</evidence>
<dbReference type="EMBL" id="JBHSFZ010000025">
    <property type="protein sequence ID" value="MFC4594998.1"/>
    <property type="molecule type" value="Genomic_DNA"/>
</dbReference>
<dbReference type="PANTHER" id="PTHR47894:SF1">
    <property type="entry name" value="HTH-TYPE TRANSCRIPTIONAL REGULATOR VQSM"/>
    <property type="match status" value="1"/>
</dbReference>
<evidence type="ECO:0000313" key="5">
    <source>
        <dbReference type="EMBL" id="MFC4594998.1"/>
    </source>
</evidence>
<dbReference type="Pfam" id="PF12625">
    <property type="entry name" value="Arabinose_bd"/>
    <property type="match status" value="1"/>
</dbReference>
<protein>
    <submittedName>
        <fullName evidence="5">Helix-turn-helix domain-containing protein</fullName>
    </submittedName>
</protein>
<keyword evidence="6" id="KW-1185">Reference proteome</keyword>
<reference evidence="6" key="1">
    <citation type="journal article" date="2019" name="Int. J. Syst. Evol. Microbiol.">
        <title>The Global Catalogue of Microorganisms (GCM) 10K type strain sequencing project: providing services to taxonomists for standard genome sequencing and annotation.</title>
        <authorList>
            <consortium name="The Broad Institute Genomics Platform"/>
            <consortium name="The Broad Institute Genome Sequencing Center for Infectious Disease"/>
            <person name="Wu L."/>
            <person name="Ma J."/>
        </authorList>
    </citation>
    <scope>NUCLEOTIDE SEQUENCE [LARGE SCALE GENOMIC DNA]</scope>
    <source>
        <strain evidence="6">NBRC 103632</strain>
    </source>
</reference>
<sequence length="358" mass="39937">MVRSTEPRHSEWHLAESVAERVLAIYADVFGSTAPLFRHVGRTEDEGLSLSNLPVTDLARITSRATNELAGRDALLAGHQTLRPCDWRVVLYSLTGARTLREAIMRCCECFEAIDWRCGKMTLRTHGDGAQLQLQAIRSGGSTPARCLIDLFGMMEIHGLLGWLIDLRIPVRHACLSHSADVFGALDLPELPFPVRLNEGWSGFDFSAALLDYPVVRTGDELDRRPVNNLLFVSGVREADRQPAEMRVRSIAMAALRNAGRLPAFGEIVSSLGGSEATLRRQLAREGTSYRQVRESCRRELALHLLRRSDMSIEEIAVRLDYCDSDAFRQAFRTWTGDSPTAYRQGSAAIVREPEMEA</sequence>
<dbReference type="SMART" id="SM00342">
    <property type="entry name" value="HTH_ARAC"/>
    <property type="match status" value="1"/>
</dbReference>
<dbReference type="SUPFAM" id="SSF46689">
    <property type="entry name" value="Homeodomain-like"/>
    <property type="match status" value="1"/>
</dbReference>
<keyword evidence="2" id="KW-0238">DNA-binding</keyword>
<keyword evidence="1" id="KW-0805">Transcription regulation</keyword>
<name>A0ABV9F0V0_9SPHN</name>
<dbReference type="Pfam" id="PF12833">
    <property type="entry name" value="HTH_18"/>
    <property type="match status" value="1"/>
</dbReference>
<proteinExistence type="predicted"/>
<dbReference type="Gene3D" id="1.10.10.60">
    <property type="entry name" value="Homeodomain-like"/>
    <property type="match status" value="1"/>
</dbReference>
<dbReference type="PANTHER" id="PTHR47894">
    <property type="entry name" value="HTH-TYPE TRANSCRIPTIONAL REGULATOR GADX"/>
    <property type="match status" value="1"/>
</dbReference>
<feature type="domain" description="HTH araC/xylS-type" evidence="4">
    <location>
        <begin position="246"/>
        <end position="346"/>
    </location>
</feature>
<dbReference type="RefSeq" id="WP_066531470.1">
    <property type="nucleotide sequence ID" value="NZ_JBHSFZ010000025.1"/>
</dbReference>
<keyword evidence="3" id="KW-0804">Transcription</keyword>
<evidence type="ECO:0000259" key="4">
    <source>
        <dbReference type="PROSITE" id="PS01124"/>
    </source>
</evidence>
<dbReference type="InterPro" id="IPR009057">
    <property type="entry name" value="Homeodomain-like_sf"/>
</dbReference>
<organism evidence="5 6">
    <name type="scientific">Sphingobium tyrosinilyticum</name>
    <dbReference type="NCBI Taxonomy" id="2715436"/>
    <lineage>
        <taxon>Bacteria</taxon>
        <taxon>Pseudomonadati</taxon>
        <taxon>Pseudomonadota</taxon>
        <taxon>Alphaproteobacteria</taxon>
        <taxon>Sphingomonadales</taxon>
        <taxon>Sphingomonadaceae</taxon>
        <taxon>Sphingobium</taxon>
    </lineage>
</organism>
<accession>A0ABV9F0V0</accession>
<dbReference type="InterPro" id="IPR018060">
    <property type="entry name" value="HTH_AraC"/>
</dbReference>
<dbReference type="InterPro" id="IPR032687">
    <property type="entry name" value="AraC-type_N"/>
</dbReference>
<dbReference type="Proteomes" id="UP001595957">
    <property type="component" value="Unassembled WGS sequence"/>
</dbReference>
<evidence type="ECO:0000256" key="2">
    <source>
        <dbReference type="ARBA" id="ARBA00023125"/>
    </source>
</evidence>
<comment type="caution">
    <text evidence="5">The sequence shown here is derived from an EMBL/GenBank/DDBJ whole genome shotgun (WGS) entry which is preliminary data.</text>
</comment>